<evidence type="ECO:0000313" key="2">
    <source>
        <dbReference type="EMBL" id="CAA9324830.1"/>
    </source>
</evidence>
<feature type="transmembrane region" description="Helical" evidence="1">
    <location>
        <begin position="36"/>
        <end position="57"/>
    </location>
</feature>
<name>A0A6J4L7G5_9ACTN</name>
<reference evidence="2" key="1">
    <citation type="submission" date="2020-02" db="EMBL/GenBank/DDBJ databases">
        <authorList>
            <person name="Meier V. D."/>
        </authorList>
    </citation>
    <scope>NUCLEOTIDE SEQUENCE</scope>
    <source>
        <strain evidence="2">AVDCRST_MAG24</strain>
    </source>
</reference>
<evidence type="ECO:0008006" key="3">
    <source>
        <dbReference type="Google" id="ProtNLM"/>
    </source>
</evidence>
<organism evidence="2">
    <name type="scientific">uncultured Nocardioidaceae bacterium</name>
    <dbReference type="NCBI Taxonomy" id="253824"/>
    <lineage>
        <taxon>Bacteria</taxon>
        <taxon>Bacillati</taxon>
        <taxon>Actinomycetota</taxon>
        <taxon>Actinomycetes</taxon>
        <taxon>Propionibacteriales</taxon>
        <taxon>Nocardioidaceae</taxon>
        <taxon>environmental samples</taxon>
    </lineage>
</organism>
<dbReference type="AlphaFoldDB" id="A0A6J4L7G5"/>
<proteinExistence type="predicted"/>
<keyword evidence="1" id="KW-1133">Transmembrane helix</keyword>
<gene>
    <name evidence="2" type="ORF">AVDCRST_MAG24-515</name>
</gene>
<keyword evidence="1" id="KW-0812">Transmembrane</keyword>
<evidence type="ECO:0000256" key="1">
    <source>
        <dbReference type="SAM" id="Phobius"/>
    </source>
</evidence>
<feature type="transmembrane region" description="Helical" evidence="1">
    <location>
        <begin position="91"/>
        <end position="108"/>
    </location>
</feature>
<protein>
    <recommendedName>
        <fullName evidence="3">Integral membrane protein</fullName>
    </recommendedName>
</protein>
<feature type="transmembrane region" description="Helical" evidence="1">
    <location>
        <begin position="64"/>
        <end position="85"/>
    </location>
</feature>
<dbReference type="EMBL" id="CADCUF010000069">
    <property type="protein sequence ID" value="CAA9324830.1"/>
    <property type="molecule type" value="Genomic_DNA"/>
</dbReference>
<accession>A0A6J4L7G5</accession>
<keyword evidence="1" id="KW-0472">Membrane</keyword>
<sequence>MPWTVRAAAVLTALEGLAFAAYGLALVPALFGERPAAGSTALVFFLTYAVFLGLCAWQLWRLRSWARAPVVLAQLIQLLVGSGFWGGRTTAVAVVLIGVAVAVLAALLNPRSLAALGGT</sequence>